<evidence type="ECO:0000256" key="1">
    <source>
        <dbReference type="SAM" id="MobiDB-lite"/>
    </source>
</evidence>
<proteinExistence type="predicted"/>
<name>A0ABZ2C0E6_9PROT</name>
<reference evidence="2 3" key="1">
    <citation type="journal article" date="2024" name="Environ. Microbiol.">
        <title>Novel evolutionary insights on the interactions of the Holosporales (Alphaproteobacteria) with eukaryotic hosts from comparative genomics.</title>
        <authorList>
            <person name="Giovannini M."/>
            <person name="Petroni G."/>
            <person name="Castelli M."/>
        </authorList>
    </citation>
    <scope>NUCLEOTIDE SEQUENCE [LARGE SCALE GENOMIC DNA]</scope>
    <source>
        <strain evidence="2 3">US_Bl 15I1</strain>
    </source>
</reference>
<sequence length="202" mass="23227">MRNLIFSLTILTSGGSSFSADAMFGNGKSWLWESTDGIPTQHVPMKTFNTQTRFHPSSLPNQPIFPEKLLDPMITNSPPKPIFQKSSSIDIQSAKKTKSKNKTEFEENEITKNNKQDNKQDFEEDDLLFTLDDDDKILPQEVNSEKPRFDFNSDSDEEEKSISSEDQDTLNQKFSKMFTNTPPSFKPENNPYRKKVNPWGEY</sequence>
<feature type="compositionally biased region" description="Basic and acidic residues" evidence="1">
    <location>
        <begin position="101"/>
        <end position="121"/>
    </location>
</feature>
<evidence type="ECO:0000313" key="3">
    <source>
        <dbReference type="Proteomes" id="UP001330434"/>
    </source>
</evidence>
<feature type="compositionally biased region" description="Polar residues" evidence="1">
    <location>
        <begin position="169"/>
        <end position="183"/>
    </location>
</feature>
<dbReference type="EMBL" id="CP133270">
    <property type="protein sequence ID" value="WVX65845.1"/>
    <property type="molecule type" value="Genomic_DNA"/>
</dbReference>
<protein>
    <submittedName>
        <fullName evidence="2">Uncharacterized protein</fullName>
    </submittedName>
</protein>
<gene>
    <name evidence="2" type="ORF">Bealeia1_00011</name>
</gene>
<feature type="region of interest" description="Disordered" evidence="1">
    <location>
        <begin position="75"/>
        <end position="121"/>
    </location>
</feature>
<accession>A0ABZ2C0E6</accession>
<evidence type="ECO:0000313" key="2">
    <source>
        <dbReference type="EMBL" id="WVX65845.1"/>
    </source>
</evidence>
<dbReference type="Proteomes" id="UP001330434">
    <property type="component" value="Chromosome"/>
</dbReference>
<organism evidence="2 3">
    <name type="scientific">Candidatus Bealeia paramacronuclearis</name>
    <dbReference type="NCBI Taxonomy" id="1921001"/>
    <lineage>
        <taxon>Bacteria</taxon>
        <taxon>Pseudomonadati</taxon>
        <taxon>Pseudomonadota</taxon>
        <taxon>Alphaproteobacteria</taxon>
        <taxon>Holosporales</taxon>
        <taxon>Holosporaceae</taxon>
        <taxon>Candidatus Bealeia</taxon>
    </lineage>
</organism>
<dbReference type="RefSeq" id="WP_331256417.1">
    <property type="nucleotide sequence ID" value="NZ_CP133270.1"/>
</dbReference>
<keyword evidence="3" id="KW-1185">Reference proteome</keyword>
<feature type="region of interest" description="Disordered" evidence="1">
    <location>
        <begin position="135"/>
        <end position="202"/>
    </location>
</feature>